<protein>
    <submittedName>
        <fullName evidence="9">DNA segregation ATPase FtsK/SpoIIIE, S-DNA-T family</fullName>
    </submittedName>
</protein>
<keyword evidence="5 7" id="KW-0472">Membrane</keyword>
<reference evidence="9 10" key="1">
    <citation type="submission" date="2016-10" db="EMBL/GenBank/DDBJ databases">
        <authorList>
            <person name="de Groot N.N."/>
        </authorList>
    </citation>
    <scope>NUCLEOTIDE SEQUENCE [LARGE SCALE GENOMIC DNA]</scope>
    <source>
        <strain evidence="9 10">B7-7</strain>
    </source>
</reference>
<comment type="subcellular location">
    <subcellularLocation>
        <location evidence="1">Cell membrane</location>
        <topology evidence="1">Multi-pass membrane protein</topology>
    </subcellularLocation>
</comment>
<feature type="transmembrane region" description="Helical" evidence="7">
    <location>
        <begin position="75"/>
        <end position="100"/>
    </location>
</feature>
<sequence length="260" mass="28166">MTRNNRRRERPARYPAPPLVRWSTQLFRTVKEGSLVVMMAVAAYLSVALASYSPADPAWSRTGTDMQVTNLGGAAGAWMADVLFYALGYLAYLVPVAVAYGGWLMFRDRPDGPILDLQGLLTWGMGFAVILAAGCGLAALHVLPGSLPLHGGGVLGELTSELLMPWLHLPGVTLVLLALLLIGITLFTGLSWLSLVDRLGHHILSGLERTLGWPGDDGEAHSEDTRNTSQGPSRVRIEPLIIDLPEPSEDLDRHPPTHPR</sequence>
<keyword evidence="3 7" id="KW-0812">Transmembrane</keyword>
<evidence type="ECO:0000256" key="6">
    <source>
        <dbReference type="SAM" id="MobiDB-lite"/>
    </source>
</evidence>
<feature type="transmembrane region" description="Helical" evidence="7">
    <location>
        <begin position="163"/>
        <end position="193"/>
    </location>
</feature>
<evidence type="ECO:0000256" key="3">
    <source>
        <dbReference type="ARBA" id="ARBA00022692"/>
    </source>
</evidence>
<evidence type="ECO:0000259" key="8">
    <source>
        <dbReference type="Pfam" id="PF13491"/>
    </source>
</evidence>
<name>A0A1H9CW16_9GAMM</name>
<feature type="domain" description="DNA translocase FtsK 4TM region" evidence="8">
    <location>
        <begin position="28"/>
        <end position="200"/>
    </location>
</feature>
<dbReference type="Pfam" id="PF13491">
    <property type="entry name" value="FtsK_4TM"/>
    <property type="match status" value="1"/>
</dbReference>
<dbReference type="InterPro" id="IPR025199">
    <property type="entry name" value="FtsK_4TM"/>
</dbReference>
<evidence type="ECO:0000256" key="7">
    <source>
        <dbReference type="SAM" id="Phobius"/>
    </source>
</evidence>
<evidence type="ECO:0000256" key="2">
    <source>
        <dbReference type="ARBA" id="ARBA00022475"/>
    </source>
</evidence>
<keyword evidence="2" id="KW-1003">Cell membrane</keyword>
<dbReference type="STRING" id="867345.SAMN05421693_11532"/>
<evidence type="ECO:0000256" key="4">
    <source>
        <dbReference type="ARBA" id="ARBA00022989"/>
    </source>
</evidence>
<dbReference type="EMBL" id="FOFO01000015">
    <property type="protein sequence ID" value="SEQ05364.1"/>
    <property type="molecule type" value="Genomic_DNA"/>
</dbReference>
<proteinExistence type="predicted"/>
<keyword evidence="10" id="KW-1185">Reference proteome</keyword>
<feature type="region of interest" description="Disordered" evidence="6">
    <location>
        <begin position="214"/>
        <end position="236"/>
    </location>
</feature>
<feature type="transmembrane region" description="Helical" evidence="7">
    <location>
        <begin position="35"/>
        <end position="55"/>
    </location>
</feature>
<gene>
    <name evidence="9" type="ORF">SAMN05421693_11532</name>
</gene>
<dbReference type="PANTHER" id="PTHR22683">
    <property type="entry name" value="SPORULATION PROTEIN RELATED"/>
    <property type="match status" value="1"/>
</dbReference>
<dbReference type="PANTHER" id="PTHR22683:SF41">
    <property type="entry name" value="DNA TRANSLOCASE FTSK"/>
    <property type="match status" value="1"/>
</dbReference>
<dbReference type="Proteomes" id="UP000199496">
    <property type="component" value="Unassembled WGS sequence"/>
</dbReference>
<accession>A0A1H9CW16</accession>
<evidence type="ECO:0000313" key="10">
    <source>
        <dbReference type="Proteomes" id="UP000199496"/>
    </source>
</evidence>
<dbReference type="GO" id="GO:0005886">
    <property type="term" value="C:plasma membrane"/>
    <property type="evidence" value="ECO:0007669"/>
    <property type="project" value="UniProtKB-SubCell"/>
</dbReference>
<dbReference type="AlphaFoldDB" id="A0A1H9CW16"/>
<evidence type="ECO:0000313" key="9">
    <source>
        <dbReference type="EMBL" id="SEQ05364.1"/>
    </source>
</evidence>
<evidence type="ECO:0000256" key="1">
    <source>
        <dbReference type="ARBA" id="ARBA00004651"/>
    </source>
</evidence>
<dbReference type="InterPro" id="IPR050206">
    <property type="entry name" value="FtsK/SpoIIIE/SftA"/>
</dbReference>
<feature type="transmembrane region" description="Helical" evidence="7">
    <location>
        <begin position="120"/>
        <end position="143"/>
    </location>
</feature>
<organism evidence="9 10">
    <name type="scientific">Ectothiorhodospira magna</name>
    <dbReference type="NCBI Taxonomy" id="867345"/>
    <lineage>
        <taxon>Bacteria</taxon>
        <taxon>Pseudomonadati</taxon>
        <taxon>Pseudomonadota</taxon>
        <taxon>Gammaproteobacteria</taxon>
        <taxon>Chromatiales</taxon>
        <taxon>Ectothiorhodospiraceae</taxon>
        <taxon>Ectothiorhodospira</taxon>
    </lineage>
</organism>
<evidence type="ECO:0000256" key="5">
    <source>
        <dbReference type="ARBA" id="ARBA00023136"/>
    </source>
</evidence>
<keyword evidence="4 7" id="KW-1133">Transmembrane helix</keyword>